<dbReference type="EMBL" id="CP126663">
    <property type="protein sequence ID" value="WKA06542.1"/>
    <property type="molecule type" value="Genomic_DNA"/>
</dbReference>
<dbReference type="PANTHER" id="PTHR34358">
    <property type="entry name" value="OS03G0411600 PROTEIN"/>
    <property type="match status" value="1"/>
</dbReference>
<gene>
    <name evidence="1" type="ORF">VitviT2T_024438</name>
</gene>
<dbReference type="Proteomes" id="UP001227230">
    <property type="component" value="Chromosome 16"/>
</dbReference>
<reference evidence="1 2" key="1">
    <citation type="journal article" date="2023" name="Hortic Res">
        <title>The complete reference genome for grapevine (Vitis vinifera L.) genetics and breeding.</title>
        <authorList>
            <person name="Shi X."/>
            <person name="Cao S."/>
            <person name="Wang X."/>
            <person name="Huang S."/>
            <person name="Wang Y."/>
            <person name="Liu Z."/>
            <person name="Liu W."/>
            <person name="Leng X."/>
            <person name="Peng Y."/>
            <person name="Wang N."/>
            <person name="Wang Y."/>
            <person name="Ma Z."/>
            <person name="Xu X."/>
            <person name="Zhang F."/>
            <person name="Xue H."/>
            <person name="Zhong H."/>
            <person name="Wang Y."/>
            <person name="Zhang K."/>
            <person name="Velt A."/>
            <person name="Avia K."/>
            <person name="Holtgrawe D."/>
            <person name="Grimplet J."/>
            <person name="Matus J.T."/>
            <person name="Ware D."/>
            <person name="Wu X."/>
            <person name="Wang H."/>
            <person name="Liu C."/>
            <person name="Fang Y."/>
            <person name="Rustenholz C."/>
            <person name="Cheng Z."/>
            <person name="Xiao H."/>
            <person name="Zhou Y."/>
        </authorList>
    </citation>
    <scope>NUCLEOTIDE SEQUENCE [LARGE SCALE GENOMIC DNA]</scope>
    <source>
        <strain evidence="2">cv. Pinot noir / PN40024</strain>
        <tissue evidence="1">Leaf</tissue>
    </source>
</reference>
<protein>
    <submittedName>
        <fullName evidence="1">Uncharacterized protein</fullName>
    </submittedName>
</protein>
<dbReference type="PANTHER" id="PTHR34358:SF2">
    <property type="entry name" value="OS03G0411600 PROTEIN"/>
    <property type="match status" value="1"/>
</dbReference>
<dbReference type="Pfam" id="PF06708">
    <property type="entry name" value="DUF1195"/>
    <property type="match status" value="1"/>
</dbReference>
<accession>A0ABY9DHP0</accession>
<keyword evidence="2" id="KW-1185">Reference proteome</keyword>
<organism evidence="1 2">
    <name type="scientific">Vitis vinifera</name>
    <name type="common">Grape</name>
    <dbReference type="NCBI Taxonomy" id="29760"/>
    <lineage>
        <taxon>Eukaryota</taxon>
        <taxon>Viridiplantae</taxon>
        <taxon>Streptophyta</taxon>
        <taxon>Embryophyta</taxon>
        <taxon>Tracheophyta</taxon>
        <taxon>Spermatophyta</taxon>
        <taxon>Magnoliopsida</taxon>
        <taxon>eudicotyledons</taxon>
        <taxon>Gunneridae</taxon>
        <taxon>Pentapetalae</taxon>
        <taxon>rosids</taxon>
        <taxon>Vitales</taxon>
        <taxon>Vitaceae</taxon>
        <taxon>Viteae</taxon>
        <taxon>Vitis</taxon>
    </lineage>
</organism>
<dbReference type="InterPro" id="IPR010608">
    <property type="entry name" value="DUF1195"/>
</dbReference>
<evidence type="ECO:0000313" key="1">
    <source>
        <dbReference type="EMBL" id="WKA06542.1"/>
    </source>
</evidence>
<evidence type="ECO:0000313" key="2">
    <source>
        <dbReference type="Proteomes" id="UP001227230"/>
    </source>
</evidence>
<proteinExistence type="predicted"/>
<sequence>MFTGTVTLRWSASNLNHISDDFDSHIHDDLDVLEMEEREGGEAHVGCVHQQPTGKIAEILAGGIRGCVRGLGE</sequence>
<name>A0ABY9DHP0_VITVI</name>